<reference evidence="2" key="1">
    <citation type="submission" date="2021-01" db="UniProtKB">
        <authorList>
            <consortium name="EnsemblMetazoa"/>
        </authorList>
    </citation>
    <scope>IDENTIFICATION</scope>
</reference>
<dbReference type="Proteomes" id="UP000002358">
    <property type="component" value="Unassembled WGS sequence"/>
</dbReference>
<protein>
    <recommendedName>
        <fullName evidence="4">Meiosis-specific coiled-coil domain-containing protein MEIOC</fullName>
    </recommendedName>
</protein>
<keyword evidence="3" id="KW-1185">Reference proteome</keyword>
<dbReference type="Pfam" id="PF15189">
    <property type="entry name" value="MEIOC"/>
    <property type="match status" value="1"/>
</dbReference>
<accession>A0A7M7LKP1</accession>
<proteinExistence type="predicted"/>
<dbReference type="GO" id="GO:0005737">
    <property type="term" value="C:cytoplasm"/>
    <property type="evidence" value="ECO:0007669"/>
    <property type="project" value="TreeGrafter"/>
</dbReference>
<dbReference type="EnsemblMetazoa" id="XM_003426054">
    <property type="protein sequence ID" value="XP_003426102"/>
    <property type="gene ID" value="LOC100677857"/>
</dbReference>
<dbReference type="RefSeq" id="XP_003426102.1">
    <property type="nucleotide sequence ID" value="XM_003426054.4"/>
</dbReference>
<dbReference type="GeneID" id="100677857"/>
<dbReference type="GO" id="GO:0007144">
    <property type="term" value="P:female meiosis I"/>
    <property type="evidence" value="ECO:0007669"/>
    <property type="project" value="TreeGrafter"/>
</dbReference>
<dbReference type="InterPro" id="IPR027963">
    <property type="entry name" value="MEIOC"/>
</dbReference>
<evidence type="ECO:0000256" key="1">
    <source>
        <dbReference type="SAM" id="MobiDB-lite"/>
    </source>
</evidence>
<feature type="compositionally biased region" description="Low complexity" evidence="1">
    <location>
        <begin position="398"/>
        <end position="414"/>
    </location>
</feature>
<feature type="region of interest" description="Disordered" evidence="1">
    <location>
        <begin position="397"/>
        <end position="416"/>
    </location>
</feature>
<dbReference type="InParanoid" id="A0A7M7LKP1"/>
<sequence>MCVEGEPRRFHDELNYASLGENIEKRISMFETAKDNCCNEYSPWSYNLLGGSTVNKTILEDDDGQDLNNSMVNDLVAKILDDDCISSNDVFANRCNGNSQQYQVGAPMAQDCKTRLGTNAYLTNANGFHSSYPVSQIPNGSLGMNENDQEYRNICSGLSSLGLNLCMGQQNHDKGNSYNNGYINNVQRPLHTSDNNLQRSGQQYPAQIVNDGSYGSVRNSYVPLSNNGLLTTTTNGLNYNPQSANWSETLLNTDGVKDLFGHYTQLQSCNNTDYNLNVALNLALESPDNVTLGDMQLHCNVPSNGHGNSILNVHDSYNATANSQGYRPSSAVTDLSADSGFLSNSPLQHFSPADSTLQNCFASNLQRGKYEEYKDYHETSNLNISNIAAANEQLYLKQQQHQQQQHQQQQQQQQNARKLDDAAVLAAEQAYKRLLSHYPNLVEQQPQQFSSANEFDGSNSLSMVDGRLDATLLKMLSPKSSNGAGVGPKSREKQVFSPIGYSRNLTAAAAIATREAEQLQQLKYNYQSANDCQRFIVNNADALKAIQQQNSQAAFQNNHKRSNNITSAYKMKAAYELANSMNFTSNSLAQQQQQHMNTGNGNNGVVDNEIFNRLAKQRQQQQQQQRLKNMPTISPAADVLFNVGLMQSASAGVFPAHTVMPIPVAVPTPSSARRSGPSRMLFLRLEQTYEQFKQLEKERKKCEAGLAAHFPGKKVTSANNLPIPRLQGSPSRVDRLIIDHFREHARVITLIAKMERLRGVGMNQRVHKAMEHWLEAIKFVQERRKQEIANANKRQKENPHCISIHDDNDILALADSIYKLTKASRYARTAMYNAMQSTLLYNGEIETKIMETNQDIVAELQPKEIVAEESPVTSTPVVAPTSVSTAQLTSSEESVITTSVANRT</sequence>
<evidence type="ECO:0000313" key="3">
    <source>
        <dbReference type="Proteomes" id="UP000002358"/>
    </source>
</evidence>
<dbReference type="GO" id="GO:0048255">
    <property type="term" value="P:mRNA stabilization"/>
    <property type="evidence" value="ECO:0007669"/>
    <property type="project" value="TreeGrafter"/>
</dbReference>
<name>A0A7M7LKP1_NASVI</name>
<dbReference type="PANTHER" id="PTHR33861:SF5">
    <property type="entry name" value="GAMMA-TUBULIN COMPLEX COMPONENT"/>
    <property type="match status" value="1"/>
</dbReference>
<evidence type="ECO:0000313" key="2">
    <source>
        <dbReference type="EnsemblMetazoa" id="XP_003426102"/>
    </source>
</evidence>
<dbReference type="GO" id="GO:0007141">
    <property type="term" value="P:male meiosis I"/>
    <property type="evidence" value="ECO:0007669"/>
    <property type="project" value="TreeGrafter"/>
</dbReference>
<dbReference type="OrthoDB" id="26491at2759"/>
<organism evidence="2 3">
    <name type="scientific">Nasonia vitripennis</name>
    <name type="common">Parasitic wasp</name>
    <dbReference type="NCBI Taxonomy" id="7425"/>
    <lineage>
        <taxon>Eukaryota</taxon>
        <taxon>Metazoa</taxon>
        <taxon>Ecdysozoa</taxon>
        <taxon>Arthropoda</taxon>
        <taxon>Hexapoda</taxon>
        <taxon>Insecta</taxon>
        <taxon>Pterygota</taxon>
        <taxon>Neoptera</taxon>
        <taxon>Endopterygota</taxon>
        <taxon>Hymenoptera</taxon>
        <taxon>Apocrita</taxon>
        <taxon>Proctotrupomorpha</taxon>
        <taxon>Chalcidoidea</taxon>
        <taxon>Pteromalidae</taxon>
        <taxon>Pteromalinae</taxon>
        <taxon>Nasonia</taxon>
    </lineage>
</organism>
<dbReference type="AlphaFoldDB" id="A0A7M7LKP1"/>
<evidence type="ECO:0008006" key="4">
    <source>
        <dbReference type="Google" id="ProtNLM"/>
    </source>
</evidence>
<dbReference type="GO" id="GO:0005634">
    <property type="term" value="C:nucleus"/>
    <property type="evidence" value="ECO:0007669"/>
    <property type="project" value="TreeGrafter"/>
</dbReference>
<dbReference type="PANTHER" id="PTHR33861">
    <property type="entry name" value="PROTEIN CBG18333"/>
    <property type="match status" value="1"/>
</dbReference>